<dbReference type="PANTHER" id="PTHR30015:SF7">
    <property type="entry name" value="TYPE IV METHYL-DIRECTED RESTRICTION ENZYME ECOKMRR"/>
    <property type="match status" value="1"/>
</dbReference>
<dbReference type="PANTHER" id="PTHR30015">
    <property type="entry name" value="MRR RESTRICTION SYSTEM PROTEIN"/>
    <property type="match status" value="1"/>
</dbReference>
<dbReference type="Proteomes" id="UP000182264">
    <property type="component" value="Chromosome"/>
</dbReference>
<keyword evidence="3" id="KW-1185">Reference proteome</keyword>
<dbReference type="InterPro" id="IPR011335">
    <property type="entry name" value="Restrct_endonuc-II-like"/>
</dbReference>
<dbReference type="SUPFAM" id="SSF52980">
    <property type="entry name" value="Restriction endonuclease-like"/>
    <property type="match status" value="1"/>
</dbReference>
<proteinExistence type="predicted"/>
<evidence type="ECO:0000259" key="1">
    <source>
        <dbReference type="Pfam" id="PF04471"/>
    </source>
</evidence>
<organism evidence="2 3">
    <name type="scientific">Syntrophotalea acetylenica</name>
    <name type="common">Pelobacter acetylenicus</name>
    <dbReference type="NCBI Taxonomy" id="29542"/>
    <lineage>
        <taxon>Bacteria</taxon>
        <taxon>Pseudomonadati</taxon>
        <taxon>Thermodesulfobacteriota</taxon>
        <taxon>Desulfuromonadia</taxon>
        <taxon>Desulfuromonadales</taxon>
        <taxon>Syntrophotaleaceae</taxon>
        <taxon>Syntrophotalea</taxon>
    </lineage>
</organism>
<dbReference type="KEGG" id="pace:A6070_07780"/>
<accession>A0A1L3GJ63</accession>
<evidence type="ECO:0000313" key="3">
    <source>
        <dbReference type="Proteomes" id="UP000182264"/>
    </source>
</evidence>
<name>A0A1L3GJ63_SYNAC</name>
<dbReference type="InterPro" id="IPR052906">
    <property type="entry name" value="Type_IV_Methyl-Rstrct_Enzyme"/>
</dbReference>
<dbReference type="GO" id="GO:0015666">
    <property type="term" value="F:restriction endodeoxyribonuclease activity"/>
    <property type="evidence" value="ECO:0007669"/>
    <property type="project" value="TreeGrafter"/>
</dbReference>
<dbReference type="InterPro" id="IPR011856">
    <property type="entry name" value="tRNA_endonuc-like_dom_sf"/>
</dbReference>
<dbReference type="Gene3D" id="3.40.1350.10">
    <property type="match status" value="1"/>
</dbReference>
<dbReference type="RefSeq" id="WP_072287792.1">
    <property type="nucleotide sequence ID" value="NZ_CP015455.1"/>
</dbReference>
<gene>
    <name evidence="2" type="ORF">A7E75_13755</name>
</gene>
<protein>
    <recommendedName>
        <fullName evidence="1">Restriction endonuclease type IV Mrr domain-containing protein</fullName>
    </recommendedName>
</protein>
<dbReference type="OrthoDB" id="7057984at2"/>
<sequence length="317" mass="36040">MATQVFAFAKIVEKSERHKVYKEIKKGKSRFGMWEQTKSLREEYHGKNGFLLRIKEGDWIVHVNMPDYGKCVAVQAVGGYDFDDGIQCSWGTDFCNYIPVDIYSIVEFDRNDPNVITSVNLAPMRRGQRILEVSDFLQSINNLKNNIHSDNKEELKGLIHLKEKISQRLLPEVTKYIHKMNKSKEFERFLKRIFDGMPNTVSVANGFGWGTDYGADLIIDFKNPIIGINLTSKIVVQVKSYIGDHNDLNAVDQIVDGIQKYQADGGLLITTGNKTEKLEDYLQKRSEEIGKTIDLIAGPDVAKFVIRYAPDVLIGNN</sequence>
<evidence type="ECO:0000313" key="2">
    <source>
        <dbReference type="EMBL" id="APG25951.1"/>
    </source>
</evidence>
<feature type="domain" description="Restriction endonuclease type IV Mrr" evidence="1">
    <location>
        <begin position="182"/>
        <end position="304"/>
    </location>
</feature>
<dbReference type="InterPro" id="IPR007560">
    <property type="entry name" value="Restrct_endonuc_IV_Mrr"/>
</dbReference>
<dbReference type="AlphaFoldDB" id="A0A1L3GJ63"/>
<dbReference type="Pfam" id="PF04471">
    <property type="entry name" value="Mrr_cat"/>
    <property type="match status" value="1"/>
</dbReference>
<dbReference type="GO" id="GO:0009307">
    <property type="term" value="P:DNA restriction-modification system"/>
    <property type="evidence" value="ECO:0007669"/>
    <property type="project" value="InterPro"/>
</dbReference>
<dbReference type="EMBL" id="CP015518">
    <property type="protein sequence ID" value="APG25951.1"/>
    <property type="molecule type" value="Genomic_DNA"/>
</dbReference>
<dbReference type="GO" id="GO:0003677">
    <property type="term" value="F:DNA binding"/>
    <property type="evidence" value="ECO:0007669"/>
    <property type="project" value="InterPro"/>
</dbReference>
<reference evidence="2 3" key="1">
    <citation type="journal article" date="2017" name="Genome Announc.">
        <title>Complete Genome Sequences of Two Acetylene-Fermenting Pelobacter acetylenicus Strains.</title>
        <authorList>
            <person name="Sutton J.M."/>
            <person name="Baesman S.M."/>
            <person name="Fierst J.L."/>
            <person name="Poret-Peterson A.T."/>
            <person name="Oremland R.S."/>
            <person name="Dunlap D.S."/>
            <person name="Akob D.M."/>
        </authorList>
    </citation>
    <scope>NUCLEOTIDE SEQUENCE [LARGE SCALE GENOMIC DNA]</scope>
    <source>
        <strain evidence="2 3">DSM 3247</strain>
    </source>
</reference>